<evidence type="ECO:0000313" key="3">
    <source>
        <dbReference type="EMBL" id="RRR74748.1"/>
    </source>
</evidence>
<evidence type="ECO:0000259" key="2">
    <source>
        <dbReference type="Pfam" id="PF13439"/>
    </source>
</evidence>
<accession>A0A426U4B5</accession>
<gene>
    <name evidence="3" type="ORF">EI684_06350</name>
</gene>
<feature type="compositionally biased region" description="Basic and acidic residues" evidence="1">
    <location>
        <begin position="202"/>
        <end position="214"/>
    </location>
</feature>
<dbReference type="EMBL" id="RSAS01000242">
    <property type="protein sequence ID" value="RRR74748.1"/>
    <property type="molecule type" value="Genomic_DNA"/>
</dbReference>
<evidence type="ECO:0000256" key="1">
    <source>
        <dbReference type="SAM" id="MobiDB-lite"/>
    </source>
</evidence>
<dbReference type="InterPro" id="IPR028098">
    <property type="entry name" value="Glyco_trans_4-like_N"/>
</dbReference>
<proteinExistence type="predicted"/>
<dbReference type="Gene3D" id="3.40.50.2000">
    <property type="entry name" value="Glycogen Phosphorylase B"/>
    <property type="match status" value="1"/>
</dbReference>
<name>A0A426U4B5_9CHLR</name>
<protein>
    <recommendedName>
        <fullName evidence="2">Glycosyltransferase subfamily 4-like N-terminal domain-containing protein</fullName>
    </recommendedName>
</protein>
<dbReference type="SUPFAM" id="SSF53756">
    <property type="entry name" value="UDP-Glycosyltransferase/glycogen phosphorylase"/>
    <property type="match status" value="1"/>
</dbReference>
<dbReference type="AlphaFoldDB" id="A0A426U4B5"/>
<feature type="region of interest" description="Disordered" evidence="1">
    <location>
        <begin position="202"/>
        <end position="227"/>
    </location>
</feature>
<organism evidence="3 4">
    <name type="scientific">Candidatus Viridilinea halotolerans</name>
    <dbReference type="NCBI Taxonomy" id="2491704"/>
    <lineage>
        <taxon>Bacteria</taxon>
        <taxon>Bacillati</taxon>
        <taxon>Chloroflexota</taxon>
        <taxon>Chloroflexia</taxon>
        <taxon>Chloroflexales</taxon>
        <taxon>Chloroflexineae</taxon>
        <taxon>Oscillochloridaceae</taxon>
        <taxon>Candidatus Viridilinea</taxon>
    </lineage>
</organism>
<feature type="non-terminal residue" evidence="3">
    <location>
        <position position="227"/>
    </location>
</feature>
<reference evidence="3 4" key="1">
    <citation type="submission" date="2018-12" db="EMBL/GenBank/DDBJ databases">
        <title>Genome Sequence of Candidatus Viridilinea halotolerans isolated from saline sulfide-rich spring.</title>
        <authorList>
            <person name="Grouzdev D.S."/>
            <person name="Burganskaya E.I."/>
            <person name="Krutkina M.S."/>
            <person name="Sukhacheva M.V."/>
            <person name="Gorlenko V.M."/>
        </authorList>
    </citation>
    <scope>NUCLEOTIDE SEQUENCE [LARGE SCALE GENOMIC DNA]</scope>
    <source>
        <strain evidence="3">Chok-6</strain>
    </source>
</reference>
<dbReference type="Pfam" id="PF13439">
    <property type="entry name" value="Glyco_transf_4"/>
    <property type="match status" value="1"/>
</dbReference>
<sequence length="227" mass="24209">MRILYVAAGIPVPGVLGGSTHAYEVARGLALRGHQVDLVAASREGWAGLAPFARPVSTRLAGFALHHVDVPKALSLLAAGPLLRLARMLRPDVIIERYYNFAGAGIIAARLLQIPALLEVNALMVDPPAVRKRCLDDALGGPMRRWAEWQCHAAAAIVTPLHTTVPPAIPRTKIVELPWGADVERFAAVAEARREGVRTRGCEDAGTRGREDAGTRGCEAASGWRGG</sequence>
<evidence type="ECO:0000313" key="4">
    <source>
        <dbReference type="Proteomes" id="UP000280307"/>
    </source>
</evidence>
<feature type="domain" description="Glycosyltransferase subfamily 4-like N-terminal" evidence="2">
    <location>
        <begin position="17"/>
        <end position="163"/>
    </location>
</feature>
<comment type="caution">
    <text evidence="3">The sequence shown here is derived from an EMBL/GenBank/DDBJ whole genome shotgun (WGS) entry which is preliminary data.</text>
</comment>
<dbReference type="Proteomes" id="UP000280307">
    <property type="component" value="Unassembled WGS sequence"/>
</dbReference>